<name>A0A0D2EPW4_CLAB1</name>
<organism evidence="4 5">
    <name type="scientific">Cladophialophora bantiana (strain ATCC 10958 / CBS 173.52 / CDC B-1940 / NIH 8579)</name>
    <name type="common">Xylohypha bantiana</name>
    <dbReference type="NCBI Taxonomy" id="1442370"/>
    <lineage>
        <taxon>Eukaryota</taxon>
        <taxon>Fungi</taxon>
        <taxon>Dikarya</taxon>
        <taxon>Ascomycota</taxon>
        <taxon>Pezizomycotina</taxon>
        <taxon>Eurotiomycetes</taxon>
        <taxon>Chaetothyriomycetidae</taxon>
        <taxon>Chaetothyriales</taxon>
        <taxon>Herpotrichiellaceae</taxon>
        <taxon>Cladophialophora</taxon>
    </lineage>
</organism>
<evidence type="ECO:0000256" key="1">
    <source>
        <dbReference type="SAM" id="MobiDB-lite"/>
    </source>
</evidence>
<dbReference type="EMBL" id="KN846989">
    <property type="protein sequence ID" value="KIW91986.1"/>
    <property type="molecule type" value="Genomic_DNA"/>
</dbReference>
<keyword evidence="2" id="KW-0732">Signal</keyword>
<proteinExistence type="predicted"/>
<reference evidence="4" key="1">
    <citation type="submission" date="2015-01" db="EMBL/GenBank/DDBJ databases">
        <title>The Genome Sequence of Cladophialophora bantiana CBS 173.52.</title>
        <authorList>
            <consortium name="The Broad Institute Genomics Platform"/>
            <person name="Cuomo C."/>
            <person name="de Hoog S."/>
            <person name="Gorbushina A."/>
            <person name="Stielow B."/>
            <person name="Teixiera M."/>
            <person name="Abouelleil A."/>
            <person name="Chapman S.B."/>
            <person name="Priest M."/>
            <person name="Young S.K."/>
            <person name="Wortman J."/>
            <person name="Nusbaum C."/>
            <person name="Birren B."/>
        </authorList>
    </citation>
    <scope>NUCLEOTIDE SEQUENCE [LARGE SCALE GENOMIC DNA]</scope>
    <source>
        <strain evidence="4">CBS 173.52</strain>
    </source>
</reference>
<dbReference type="GeneID" id="27699896"/>
<dbReference type="InterPro" id="IPR003609">
    <property type="entry name" value="Pan_app"/>
</dbReference>
<dbReference type="HOGENOM" id="CLU_413307_0_0_1"/>
<gene>
    <name evidence="4" type="ORF">Z519_06968</name>
</gene>
<dbReference type="RefSeq" id="XP_016618655.1">
    <property type="nucleotide sequence ID" value="XM_016764705.1"/>
</dbReference>
<dbReference type="Proteomes" id="UP000053789">
    <property type="component" value="Unassembled WGS sequence"/>
</dbReference>
<feature type="compositionally biased region" description="Low complexity" evidence="1">
    <location>
        <begin position="112"/>
        <end position="145"/>
    </location>
</feature>
<feature type="chain" id="PRO_5002241536" description="Apple domain-containing protein" evidence="2">
    <location>
        <begin position="20"/>
        <end position="664"/>
    </location>
</feature>
<keyword evidence="5" id="KW-1185">Reference proteome</keyword>
<evidence type="ECO:0000256" key="2">
    <source>
        <dbReference type="SAM" id="SignalP"/>
    </source>
</evidence>
<feature type="signal peptide" evidence="2">
    <location>
        <begin position="1"/>
        <end position="19"/>
    </location>
</feature>
<evidence type="ECO:0000313" key="5">
    <source>
        <dbReference type="Proteomes" id="UP000053789"/>
    </source>
</evidence>
<evidence type="ECO:0000259" key="3">
    <source>
        <dbReference type="PROSITE" id="PS50948"/>
    </source>
</evidence>
<dbReference type="PROSITE" id="PS50948">
    <property type="entry name" value="PAN"/>
    <property type="match status" value="1"/>
</dbReference>
<dbReference type="AlphaFoldDB" id="A0A0D2EPW4"/>
<dbReference type="VEuPathDB" id="FungiDB:Z519_06968"/>
<sequence>MKSTFLSAAVAAAVGICHAQKQGDWGSDSFTVVTTTITNTHYVCPCDPTSSMPVSPYSLPPYPAKDSSTWTIHDHSSGPDFIGSGYTWLDWNTVSPEISSTPSGSWGPSHASTLLTSGSPGTSTMYSRTYPRSSSSPQSSAISPTLRTGTSTTPMVSILTSTSALSSTTPSQIASTSQSEPAIYSRYTSTSVATTLSQSTAPTPFTTSLAPTSTSTTSTDPLDKQISSSTPSSTSVSTSTSTSTSSSSISSISTSTIFAIALISTTTSDSARIPTSTTTSTPAAASFTSFSSSSTTTSITTSSTTTSRPVTTTSASSSPTLTCVGDFITDGGFEEVNDGSLDNLGSVPVAGGGWSISSEAYYDSNLINYDGYNTPYGNKFVAFKGYSTTLPTLSQEIDSLDSTGSTTYVLSFDYDIPLTRVSSFGWCVLTALLTDLSGLEPPLPTTLMTYFGGPLGGWQSYTSDPIFANSISATLSINWDCSALADGEEMDFTIDNVSLTAVSGPCAPAGPSSSSSSTSSLTSSLTTTASTTSSIPTSSALVTTTSSPTVTTTTTTATTITSTAVAIPSATGTCLQQSDQFFVSNGEKFTKYCSTYYFGQTLIKTSPGFTGGYGGCAEACSKNSQCTSFVYQTSPALTCDFWSGPLTNGSPGSARANFDTGILA</sequence>
<evidence type="ECO:0000313" key="4">
    <source>
        <dbReference type="EMBL" id="KIW91986.1"/>
    </source>
</evidence>
<feature type="compositionally biased region" description="Low complexity" evidence="1">
    <location>
        <begin position="199"/>
        <end position="249"/>
    </location>
</feature>
<feature type="region of interest" description="Disordered" evidence="1">
    <location>
        <begin position="195"/>
        <end position="249"/>
    </location>
</feature>
<dbReference type="OrthoDB" id="4160429at2759"/>
<protein>
    <recommendedName>
        <fullName evidence="3">Apple domain-containing protein</fullName>
    </recommendedName>
</protein>
<feature type="region of interest" description="Disordered" evidence="1">
    <location>
        <begin position="270"/>
        <end position="318"/>
    </location>
</feature>
<accession>A0A0D2EPW4</accession>
<feature type="region of interest" description="Disordered" evidence="1">
    <location>
        <begin position="99"/>
        <end position="153"/>
    </location>
</feature>
<feature type="domain" description="Apple" evidence="3">
    <location>
        <begin position="574"/>
        <end position="664"/>
    </location>
</feature>